<proteinExistence type="predicted"/>
<dbReference type="Pfam" id="PF03787">
    <property type="entry name" value="RAMPs"/>
    <property type="match status" value="1"/>
</dbReference>
<name>A0A150MQ58_9BACL</name>
<evidence type="ECO:0000259" key="2">
    <source>
        <dbReference type="Pfam" id="PF03787"/>
    </source>
</evidence>
<reference evidence="3 4" key="1">
    <citation type="submission" date="2016-01" db="EMBL/GenBank/DDBJ databases">
        <title>Draft Genome Sequences of Seven Thermophilic Sporeformers Isolated from Foods.</title>
        <authorList>
            <person name="Berendsen E.M."/>
            <person name="Wells-Bennik M.H."/>
            <person name="Krawcyk A.O."/>
            <person name="De Jong A."/>
            <person name="Holsappel S."/>
            <person name="Eijlander R.T."/>
            <person name="Kuipers O.P."/>
        </authorList>
    </citation>
    <scope>NUCLEOTIDE SEQUENCE [LARGE SCALE GENOMIC DNA]</scope>
    <source>
        <strain evidence="3 4">B4110</strain>
    </source>
</reference>
<dbReference type="AlphaFoldDB" id="A0A150MQ58"/>
<sequence length="300" mass="34362">MCEVITPMVTFGAEKSRLEIRATSIKGIMRYWWRALNGHLPIENLKKKEGELFGESGTKKSPLTIRTFQSPLIKIEKTKLLPHKPPGRGSVVKGCFPPKYQFKVIFRARENIELYDSLFKITLLLGGIGTRSRRGFGSVTIRKVDNRTNSLPTDVVGIERLLRKFYEEQHVDPPEIMVKDSTITISFSGNNNFPYIQKIEIGKQYDNAGELLYRIAESSIHNIYTGFSGLYRIAEKSHNHIRRNKEIKLRFASPIVVSAIEDEDQKLRPIITSLKTVVPPEIDLKREKDMSGKFKEDILK</sequence>
<evidence type="ECO:0000256" key="1">
    <source>
        <dbReference type="ARBA" id="ARBA00023118"/>
    </source>
</evidence>
<protein>
    <recommendedName>
        <fullName evidence="2">CRISPR type III-associated protein domain-containing protein</fullName>
    </recommendedName>
</protein>
<dbReference type="PATRIC" id="fig|153151.4.peg.659"/>
<evidence type="ECO:0000313" key="4">
    <source>
        <dbReference type="Proteomes" id="UP000075324"/>
    </source>
</evidence>
<keyword evidence="1" id="KW-0051">Antiviral defense</keyword>
<feature type="domain" description="CRISPR type III-associated protein" evidence="2">
    <location>
        <begin position="2"/>
        <end position="139"/>
    </location>
</feature>
<dbReference type="InterPro" id="IPR007522">
    <property type="entry name" value="CRISPR-assoc_prot_TM1795"/>
</dbReference>
<dbReference type="GO" id="GO:0051607">
    <property type="term" value="P:defense response to virus"/>
    <property type="evidence" value="ECO:0007669"/>
    <property type="project" value="UniProtKB-KW"/>
</dbReference>
<comment type="caution">
    <text evidence="3">The sequence shown here is derived from an EMBL/GenBank/DDBJ whole genome shotgun (WGS) entry which is preliminary data.</text>
</comment>
<dbReference type="EMBL" id="LQYW01000119">
    <property type="protein sequence ID" value="KYD26549.1"/>
    <property type="molecule type" value="Genomic_DNA"/>
</dbReference>
<dbReference type="RefSeq" id="WP_062678616.1">
    <property type="nucleotide sequence ID" value="NZ_LQYW01000119.1"/>
</dbReference>
<evidence type="ECO:0000313" key="3">
    <source>
        <dbReference type="EMBL" id="KYD26549.1"/>
    </source>
</evidence>
<dbReference type="NCBIfam" id="TIGR01894">
    <property type="entry name" value="cas_TM1795_cmr1"/>
    <property type="match status" value="1"/>
</dbReference>
<dbReference type="Proteomes" id="UP000075324">
    <property type="component" value="Unassembled WGS sequence"/>
</dbReference>
<gene>
    <name evidence="3" type="ORF">B4110_3782</name>
</gene>
<organism evidence="3 4">
    <name type="scientific">Parageobacillus toebii</name>
    <dbReference type="NCBI Taxonomy" id="153151"/>
    <lineage>
        <taxon>Bacteria</taxon>
        <taxon>Bacillati</taxon>
        <taxon>Bacillota</taxon>
        <taxon>Bacilli</taxon>
        <taxon>Bacillales</taxon>
        <taxon>Anoxybacillaceae</taxon>
        <taxon>Parageobacillus</taxon>
    </lineage>
</organism>
<dbReference type="InterPro" id="IPR005537">
    <property type="entry name" value="RAMP_III_fam"/>
</dbReference>
<accession>A0A150MQ58</accession>